<protein>
    <submittedName>
        <fullName evidence="3">Stathmin-4</fullName>
    </submittedName>
</protein>
<feature type="coiled-coil region" evidence="1">
    <location>
        <begin position="149"/>
        <end position="281"/>
    </location>
</feature>
<dbReference type="STRING" id="66420.A0A194PYT7"/>
<dbReference type="GO" id="GO:0031175">
    <property type="term" value="P:neuron projection development"/>
    <property type="evidence" value="ECO:0007669"/>
    <property type="project" value="TreeGrafter"/>
</dbReference>
<dbReference type="GO" id="GO:0005737">
    <property type="term" value="C:cytoplasm"/>
    <property type="evidence" value="ECO:0007669"/>
    <property type="project" value="TreeGrafter"/>
</dbReference>
<keyword evidence="4" id="KW-1185">Reference proteome</keyword>
<organism evidence="3 4">
    <name type="scientific">Papilio xuthus</name>
    <name type="common">Asian swallowtail butterfly</name>
    <dbReference type="NCBI Taxonomy" id="66420"/>
    <lineage>
        <taxon>Eukaryota</taxon>
        <taxon>Metazoa</taxon>
        <taxon>Ecdysozoa</taxon>
        <taxon>Arthropoda</taxon>
        <taxon>Hexapoda</taxon>
        <taxon>Insecta</taxon>
        <taxon>Pterygota</taxon>
        <taxon>Neoptera</taxon>
        <taxon>Endopterygota</taxon>
        <taxon>Lepidoptera</taxon>
        <taxon>Glossata</taxon>
        <taxon>Ditrysia</taxon>
        <taxon>Papilionoidea</taxon>
        <taxon>Papilionidae</taxon>
        <taxon>Papilioninae</taxon>
        <taxon>Papilio</taxon>
    </lineage>
</organism>
<dbReference type="PANTHER" id="PTHR10104:SF1">
    <property type="entry name" value="STATHMIN, ISOFORM D"/>
    <property type="match status" value="1"/>
</dbReference>
<sequence>MLIGLVRDSVMQCFCHSCRAPVLPAGWEQRTAQRRSAPVKKPIGKPRTKQPKKVKFITTEIRCQEMSKGGLAYEVILAEPVGVPAPRRADSPEKTPSVEEIQEKLKAAEERRRSLEASKMAAIAQKMAKIEEASRIRSEQTNNFICTTKEALDAKMDSHEEKREAYISELRARLKDHLEGVEKTRLSLEQQTAEVYKAIEEKMNTAADKRDENIKKMLERLREHEEQVQKVRDGNRERFQQLESAIQEKLQQAAERRLQLEAEQKEKLRNHNNKLAEVRSVISAKMEEITKDIEVKLTTAEQNREKEIQKKLDFVKKEERRAELVRQNKNARAETEPAPTSG</sequence>
<name>A0A194PYT7_PAPXU</name>
<feature type="coiled-coil region" evidence="1">
    <location>
        <begin position="98"/>
        <end position="125"/>
    </location>
</feature>
<feature type="compositionally biased region" description="Basic and acidic residues" evidence="2">
    <location>
        <begin position="320"/>
        <end position="335"/>
    </location>
</feature>
<dbReference type="InterPro" id="IPR000956">
    <property type="entry name" value="Stathmin_fam"/>
</dbReference>
<dbReference type="PRINTS" id="PR00345">
    <property type="entry name" value="STATHMIN"/>
</dbReference>
<dbReference type="SUPFAM" id="SSF101494">
    <property type="entry name" value="Stathmin"/>
    <property type="match status" value="1"/>
</dbReference>
<dbReference type="GO" id="GO:0031110">
    <property type="term" value="P:regulation of microtubule polymerization or depolymerization"/>
    <property type="evidence" value="ECO:0007669"/>
    <property type="project" value="InterPro"/>
</dbReference>
<dbReference type="PROSITE" id="PS51663">
    <property type="entry name" value="STATHMIN_3"/>
    <property type="match status" value="1"/>
</dbReference>
<feature type="region of interest" description="Disordered" evidence="2">
    <location>
        <begin position="29"/>
        <end position="50"/>
    </location>
</feature>
<dbReference type="PANTHER" id="PTHR10104">
    <property type="entry name" value="STATHMIN"/>
    <property type="match status" value="1"/>
</dbReference>
<evidence type="ECO:0000313" key="3">
    <source>
        <dbReference type="EMBL" id="KPI98502.1"/>
    </source>
</evidence>
<keyword evidence="1" id="KW-0175">Coiled coil</keyword>
<dbReference type="InterPro" id="IPR036002">
    <property type="entry name" value="Stathmin_sf"/>
</dbReference>
<evidence type="ECO:0000313" key="4">
    <source>
        <dbReference type="Proteomes" id="UP000053268"/>
    </source>
</evidence>
<gene>
    <name evidence="3" type="ORF">RR46_03654</name>
</gene>
<dbReference type="Pfam" id="PF00836">
    <property type="entry name" value="Stathmin"/>
    <property type="match status" value="1"/>
</dbReference>
<dbReference type="GO" id="GO:0043005">
    <property type="term" value="C:neuron projection"/>
    <property type="evidence" value="ECO:0007669"/>
    <property type="project" value="TreeGrafter"/>
</dbReference>
<proteinExistence type="predicted"/>
<dbReference type="EMBL" id="KQ459584">
    <property type="protein sequence ID" value="KPI98502.1"/>
    <property type="molecule type" value="Genomic_DNA"/>
</dbReference>
<dbReference type="Gene3D" id="6.10.280.30">
    <property type="match status" value="3"/>
</dbReference>
<evidence type="ECO:0000256" key="1">
    <source>
        <dbReference type="SAM" id="Coils"/>
    </source>
</evidence>
<reference evidence="3 4" key="1">
    <citation type="journal article" date="2015" name="Nat. Commun.">
        <title>Outbred genome sequencing and CRISPR/Cas9 gene editing in butterflies.</title>
        <authorList>
            <person name="Li X."/>
            <person name="Fan D."/>
            <person name="Zhang W."/>
            <person name="Liu G."/>
            <person name="Zhang L."/>
            <person name="Zhao L."/>
            <person name="Fang X."/>
            <person name="Chen L."/>
            <person name="Dong Y."/>
            <person name="Chen Y."/>
            <person name="Ding Y."/>
            <person name="Zhao R."/>
            <person name="Feng M."/>
            <person name="Zhu Y."/>
            <person name="Feng Y."/>
            <person name="Jiang X."/>
            <person name="Zhu D."/>
            <person name="Xiang H."/>
            <person name="Feng X."/>
            <person name="Li S."/>
            <person name="Wang J."/>
            <person name="Zhang G."/>
            <person name="Kronforst M.R."/>
            <person name="Wang W."/>
        </authorList>
    </citation>
    <scope>NUCLEOTIDE SEQUENCE [LARGE SCALE GENOMIC DNA]</scope>
    <source>
        <strain evidence="3">Ya'a_city_454_Px</strain>
        <tissue evidence="3">Whole body</tissue>
    </source>
</reference>
<accession>A0A194PYT7</accession>
<evidence type="ECO:0000256" key="2">
    <source>
        <dbReference type="SAM" id="MobiDB-lite"/>
    </source>
</evidence>
<dbReference type="GO" id="GO:0007019">
    <property type="term" value="P:microtubule depolymerization"/>
    <property type="evidence" value="ECO:0007669"/>
    <property type="project" value="TreeGrafter"/>
</dbReference>
<dbReference type="AlphaFoldDB" id="A0A194PYT7"/>
<dbReference type="GO" id="GO:0015631">
    <property type="term" value="F:tubulin binding"/>
    <property type="evidence" value="ECO:0007669"/>
    <property type="project" value="TreeGrafter"/>
</dbReference>
<feature type="region of interest" description="Disordered" evidence="2">
    <location>
        <begin position="320"/>
        <end position="342"/>
    </location>
</feature>
<dbReference type="Proteomes" id="UP000053268">
    <property type="component" value="Unassembled WGS sequence"/>
</dbReference>